<reference evidence="2" key="2">
    <citation type="submission" date="2022-09" db="EMBL/GenBank/DDBJ databases">
        <authorList>
            <person name="Sun Q."/>
            <person name="Ohkuma M."/>
        </authorList>
    </citation>
    <scope>NUCLEOTIDE SEQUENCE</scope>
    <source>
        <strain evidence="2">JCM 3093</strain>
    </source>
</reference>
<feature type="region of interest" description="Disordered" evidence="1">
    <location>
        <begin position="1"/>
        <end position="54"/>
    </location>
</feature>
<sequence length="54" mass="5590">MPDDGADAGMWRRRSRKSPGGGMVADGAPGERPRVDGRGPADGDALEARARRAG</sequence>
<proteinExistence type="predicted"/>
<comment type="caution">
    <text evidence="2">The sequence shown here is derived from an EMBL/GenBank/DDBJ whole genome shotgun (WGS) entry which is preliminary data.</text>
</comment>
<feature type="compositionally biased region" description="Basic and acidic residues" evidence="1">
    <location>
        <begin position="29"/>
        <end position="54"/>
    </location>
</feature>
<evidence type="ECO:0000256" key="1">
    <source>
        <dbReference type="SAM" id="MobiDB-lite"/>
    </source>
</evidence>
<organism evidence="2 3">
    <name type="scientific">Planomonospora parontospora</name>
    <dbReference type="NCBI Taxonomy" id="58119"/>
    <lineage>
        <taxon>Bacteria</taxon>
        <taxon>Bacillati</taxon>
        <taxon>Actinomycetota</taxon>
        <taxon>Actinomycetes</taxon>
        <taxon>Streptosporangiales</taxon>
        <taxon>Streptosporangiaceae</taxon>
        <taxon>Planomonospora</taxon>
    </lineage>
</organism>
<gene>
    <name evidence="2" type="ORF">GCM10010126_46370</name>
</gene>
<evidence type="ECO:0000313" key="3">
    <source>
        <dbReference type="Proteomes" id="UP000627984"/>
    </source>
</evidence>
<protein>
    <submittedName>
        <fullName evidence="2">Uncharacterized protein</fullName>
    </submittedName>
</protein>
<dbReference type="EMBL" id="BMQD01000015">
    <property type="protein sequence ID" value="GGK81751.1"/>
    <property type="molecule type" value="Genomic_DNA"/>
</dbReference>
<name>A0AA37BJJ7_9ACTN</name>
<reference evidence="2" key="1">
    <citation type="journal article" date="2014" name="Int. J. Syst. Evol. Microbiol.">
        <title>Complete genome sequence of Corynebacterium casei LMG S-19264T (=DSM 44701T), isolated from a smear-ripened cheese.</title>
        <authorList>
            <consortium name="US DOE Joint Genome Institute (JGI-PGF)"/>
            <person name="Walter F."/>
            <person name="Albersmeier A."/>
            <person name="Kalinowski J."/>
            <person name="Ruckert C."/>
        </authorList>
    </citation>
    <scope>NUCLEOTIDE SEQUENCE</scope>
    <source>
        <strain evidence="2">JCM 3093</strain>
    </source>
</reference>
<accession>A0AA37BJJ7</accession>
<dbReference type="AlphaFoldDB" id="A0AA37BJJ7"/>
<dbReference type="Proteomes" id="UP000627984">
    <property type="component" value="Unassembled WGS sequence"/>
</dbReference>
<evidence type="ECO:0000313" key="2">
    <source>
        <dbReference type="EMBL" id="GGK81751.1"/>
    </source>
</evidence>